<keyword evidence="6 8" id="KW-0627">Porphyrin biosynthesis</keyword>
<evidence type="ECO:0000259" key="14">
    <source>
        <dbReference type="Pfam" id="PF00745"/>
    </source>
</evidence>
<comment type="domain">
    <text evidence="8">Possesses an unusual extended V-shaped dimeric structure with each monomer consisting of three distinct domains arranged along a curved 'spinal' alpha-helix. The N-terminal catalytic domain specifically recognizes the glutamate moiety of the substrate. The second domain is the NADPH-binding domain, and the third C-terminal domain is responsible for dimerization.</text>
</comment>
<feature type="binding site" evidence="8 10">
    <location>
        <begin position="111"/>
        <end position="113"/>
    </location>
    <ligand>
        <name>substrate</name>
    </ligand>
</feature>
<dbReference type="SUPFAM" id="SSF69742">
    <property type="entry name" value="Glutamyl tRNA-reductase catalytic, N-terminal domain"/>
    <property type="match status" value="1"/>
</dbReference>
<feature type="active site" description="Nucleophile" evidence="8 9">
    <location>
        <position position="54"/>
    </location>
</feature>
<reference evidence="17" key="1">
    <citation type="journal article" date="2020" name="ISME J.">
        <title>Gammaproteobacteria mediating utilization of methyl-, sulfur- and petroleum organic compounds in deep ocean hydrothermal plumes.</title>
        <authorList>
            <person name="Zhou Z."/>
            <person name="Liu Y."/>
            <person name="Pan J."/>
            <person name="Cron B.R."/>
            <person name="Toner B.M."/>
            <person name="Anantharaman K."/>
            <person name="Breier J.A."/>
            <person name="Dick G.J."/>
            <person name="Li M."/>
        </authorList>
    </citation>
    <scope>NUCLEOTIDE SEQUENCE</scope>
    <source>
        <strain evidence="17">SZUA-1515</strain>
    </source>
</reference>
<comment type="similarity">
    <text evidence="2 8 13">Belongs to the glutamyl-tRNA reductase family.</text>
</comment>
<accession>A0A832ZVV5</accession>
<evidence type="ECO:0000256" key="4">
    <source>
        <dbReference type="ARBA" id="ARBA00022857"/>
    </source>
</evidence>
<evidence type="ECO:0000256" key="12">
    <source>
        <dbReference type="PIRSR" id="PIRSR000445-4"/>
    </source>
</evidence>
<feature type="domain" description="Glutamyl-tRNA reductase N-terminal" evidence="16">
    <location>
        <begin position="11"/>
        <end position="150"/>
    </location>
</feature>
<feature type="binding site" evidence="8 10">
    <location>
        <position position="117"/>
    </location>
    <ligand>
        <name>substrate</name>
    </ligand>
</feature>
<evidence type="ECO:0000259" key="15">
    <source>
        <dbReference type="Pfam" id="PF01488"/>
    </source>
</evidence>
<dbReference type="UniPathway" id="UPA00251">
    <property type="reaction ID" value="UER00316"/>
</dbReference>
<dbReference type="PANTHER" id="PTHR43013">
    <property type="entry name" value="GLUTAMYL-TRNA REDUCTASE"/>
    <property type="match status" value="1"/>
</dbReference>
<dbReference type="SUPFAM" id="SSF69075">
    <property type="entry name" value="Glutamyl tRNA-reductase dimerization domain"/>
    <property type="match status" value="1"/>
</dbReference>
<evidence type="ECO:0000256" key="8">
    <source>
        <dbReference type="HAMAP-Rule" id="MF_00087"/>
    </source>
</evidence>
<dbReference type="EC" id="1.2.1.70" evidence="3 8"/>
<dbReference type="InterPro" id="IPR000343">
    <property type="entry name" value="4pyrrol_synth_GluRdtase"/>
</dbReference>
<dbReference type="InterPro" id="IPR036453">
    <property type="entry name" value="GluRdtase_dimer_dom_sf"/>
</dbReference>
<evidence type="ECO:0000256" key="5">
    <source>
        <dbReference type="ARBA" id="ARBA00023002"/>
    </source>
</evidence>
<protein>
    <recommendedName>
        <fullName evidence="3 8">Glutamyl-tRNA reductase</fullName>
        <shortName evidence="8">GluTR</shortName>
        <ecNumber evidence="3 8">1.2.1.70</ecNumber>
    </recommendedName>
</protein>
<dbReference type="Gene3D" id="3.40.50.720">
    <property type="entry name" value="NAD(P)-binding Rossmann-like Domain"/>
    <property type="match status" value="1"/>
</dbReference>
<dbReference type="InterPro" id="IPR015896">
    <property type="entry name" value="4pyrrol_synth_GluRdtase_dimer"/>
</dbReference>
<comment type="pathway">
    <text evidence="1 8 13">Porphyrin-containing compound metabolism; protoporphyrin-IX biosynthesis; 5-aminolevulinate from L-glutamyl-tRNA(Glu): step 1/2.</text>
</comment>
<dbReference type="Gene3D" id="3.30.460.30">
    <property type="entry name" value="Glutamyl-tRNA reductase, N-terminal domain"/>
    <property type="match status" value="1"/>
</dbReference>
<evidence type="ECO:0000256" key="11">
    <source>
        <dbReference type="PIRSR" id="PIRSR000445-3"/>
    </source>
</evidence>
<feature type="domain" description="Quinate/shikimate 5-dehydrogenase/glutamyl-tRNA reductase" evidence="15">
    <location>
        <begin position="171"/>
        <end position="293"/>
    </location>
</feature>
<dbReference type="InterPro" id="IPR036291">
    <property type="entry name" value="NAD(P)-bd_dom_sf"/>
</dbReference>
<evidence type="ECO:0000256" key="6">
    <source>
        <dbReference type="ARBA" id="ARBA00023244"/>
    </source>
</evidence>
<dbReference type="AlphaFoldDB" id="A0A832ZVV5"/>
<dbReference type="GO" id="GO:0050661">
    <property type="term" value="F:NADP binding"/>
    <property type="evidence" value="ECO:0007669"/>
    <property type="project" value="InterPro"/>
</dbReference>
<keyword evidence="5 8" id="KW-0560">Oxidoreductase</keyword>
<dbReference type="InterPro" id="IPR036343">
    <property type="entry name" value="GluRdtase_N_sf"/>
</dbReference>
<evidence type="ECO:0000256" key="3">
    <source>
        <dbReference type="ARBA" id="ARBA00012970"/>
    </source>
</evidence>
<sequence>MHRKSLNLLLVGLDLRRNNLHEVEKAVKHLTQDKIVNRCKLCYGQYGLGILSTCNRFELYLISYSKDENHLLELFSESNIDKNSLYIKSGEDAVKHLIEVACGGRSIAFGEAEILDQVKEAPTYGNNIFLQGIRTLFQKTHETAKMIREKLDIDGDNSLGKIAVQLLSSKLEDKNARITVVGYGTVGKKVVNELQKQGLSNIIVTTRKPEKITVNTRSLKVKKLDNLPEILTYTDAVITATSSTNYLISDKTVKNIPKGRRVIIIDIALPRNVDPHITLRHENIELYNIEDLIPVAEQLSPYTEKMEELSKIAGVEARRLFRGIKALEAEEIIKDIRRWVEEIRVKELTKTLQLLTGDINHDREVVEMLSHRLVNRILHGPTVAIRQMAHNGYSQDYLDIIRKAFGVVNEADS</sequence>
<dbReference type="PIRSF" id="PIRSF000445">
    <property type="entry name" value="4pyrrol_synth_GluRdtase"/>
    <property type="match status" value="1"/>
</dbReference>
<evidence type="ECO:0000256" key="13">
    <source>
        <dbReference type="RuleBase" id="RU000584"/>
    </source>
</evidence>
<evidence type="ECO:0000313" key="17">
    <source>
        <dbReference type="EMBL" id="HIQ29845.1"/>
    </source>
</evidence>
<gene>
    <name evidence="8 17" type="primary">hemA</name>
    <name evidence="17" type="ORF">EYH45_04695</name>
</gene>
<dbReference type="Proteomes" id="UP000608579">
    <property type="component" value="Unassembled WGS sequence"/>
</dbReference>
<dbReference type="GO" id="GO:0008883">
    <property type="term" value="F:glutamyl-tRNA reductase activity"/>
    <property type="evidence" value="ECO:0007669"/>
    <property type="project" value="UniProtKB-UniRule"/>
</dbReference>
<evidence type="ECO:0000256" key="10">
    <source>
        <dbReference type="PIRSR" id="PIRSR000445-2"/>
    </source>
</evidence>
<dbReference type="Pfam" id="PF00745">
    <property type="entry name" value="GlutR_dimer"/>
    <property type="match status" value="1"/>
</dbReference>
<feature type="domain" description="Tetrapyrrole biosynthesis glutamyl-tRNA reductase dimerisation" evidence="14">
    <location>
        <begin position="312"/>
        <end position="406"/>
    </location>
</feature>
<comment type="miscellaneous">
    <text evidence="8">During catalysis, the active site Cys acts as a nucleophile attacking the alpha-carbonyl group of tRNA-bound glutamate with the formation of a thioester intermediate between enzyme and glutamate, and the concomitant release of tRNA(Glu). The thioester intermediate is finally reduced by direct hydride transfer from NADPH, to form the product GSA.</text>
</comment>
<feature type="binding site" evidence="8 10">
    <location>
        <position position="106"/>
    </location>
    <ligand>
        <name>substrate</name>
    </ligand>
</feature>
<evidence type="ECO:0000259" key="16">
    <source>
        <dbReference type="Pfam" id="PF05201"/>
    </source>
</evidence>
<dbReference type="EMBL" id="DQVM01000089">
    <property type="protein sequence ID" value="HIQ29845.1"/>
    <property type="molecule type" value="Genomic_DNA"/>
</dbReference>
<feature type="site" description="Important for activity" evidence="8 12">
    <location>
        <position position="96"/>
    </location>
</feature>
<comment type="caution">
    <text evidence="17">The sequence shown here is derived from an EMBL/GenBank/DDBJ whole genome shotgun (WGS) entry which is preliminary data.</text>
</comment>
<comment type="subunit">
    <text evidence="8">Homodimer.</text>
</comment>
<keyword evidence="4 8" id="KW-0521">NADP</keyword>
<dbReference type="PANTHER" id="PTHR43013:SF1">
    <property type="entry name" value="GLUTAMYL-TRNA REDUCTASE"/>
    <property type="match status" value="1"/>
</dbReference>
<feature type="binding site" evidence="8 11">
    <location>
        <begin position="182"/>
        <end position="187"/>
    </location>
    <ligand>
        <name>NADP(+)</name>
        <dbReference type="ChEBI" id="CHEBI:58349"/>
    </ligand>
</feature>
<dbReference type="Pfam" id="PF05201">
    <property type="entry name" value="GlutR_N"/>
    <property type="match status" value="1"/>
</dbReference>
<evidence type="ECO:0000256" key="7">
    <source>
        <dbReference type="ARBA" id="ARBA00047464"/>
    </source>
</evidence>
<organism evidence="17 18">
    <name type="scientific">Caldiarchaeum subterraneum</name>
    <dbReference type="NCBI Taxonomy" id="311458"/>
    <lineage>
        <taxon>Archaea</taxon>
        <taxon>Nitrososphaerota</taxon>
        <taxon>Candidatus Caldarchaeales</taxon>
        <taxon>Candidatus Caldarchaeaceae</taxon>
        <taxon>Candidatus Caldarchaeum</taxon>
    </lineage>
</organism>
<dbReference type="InterPro" id="IPR006151">
    <property type="entry name" value="Shikm_DH/Glu-tRNA_Rdtase"/>
</dbReference>
<evidence type="ECO:0000256" key="9">
    <source>
        <dbReference type="PIRSR" id="PIRSR000445-1"/>
    </source>
</evidence>
<dbReference type="SUPFAM" id="SSF51735">
    <property type="entry name" value="NAD(P)-binding Rossmann-fold domains"/>
    <property type="match status" value="1"/>
</dbReference>
<dbReference type="Pfam" id="PF01488">
    <property type="entry name" value="Shikimate_DH"/>
    <property type="match status" value="1"/>
</dbReference>
<evidence type="ECO:0000256" key="2">
    <source>
        <dbReference type="ARBA" id="ARBA00005916"/>
    </source>
</evidence>
<dbReference type="InterPro" id="IPR015895">
    <property type="entry name" value="4pyrrol_synth_GluRdtase_N"/>
</dbReference>
<feature type="binding site" evidence="8 10">
    <location>
        <begin position="53"/>
        <end position="56"/>
    </location>
    <ligand>
        <name>substrate</name>
    </ligand>
</feature>
<evidence type="ECO:0000256" key="1">
    <source>
        <dbReference type="ARBA" id="ARBA00005059"/>
    </source>
</evidence>
<comment type="function">
    <text evidence="8">Catalyzes the NADPH-dependent reduction of glutamyl-tRNA(Glu) to glutamate 1-semialdehyde (GSA).</text>
</comment>
<dbReference type="NCBIfam" id="TIGR01035">
    <property type="entry name" value="hemA"/>
    <property type="match status" value="1"/>
</dbReference>
<proteinExistence type="inferred from homology"/>
<dbReference type="GO" id="GO:0019353">
    <property type="term" value="P:protoporphyrinogen IX biosynthetic process from glutamate"/>
    <property type="evidence" value="ECO:0007669"/>
    <property type="project" value="TreeGrafter"/>
</dbReference>
<comment type="catalytic activity">
    <reaction evidence="7 8 13">
        <text>(S)-4-amino-5-oxopentanoate + tRNA(Glu) + NADP(+) = L-glutamyl-tRNA(Glu) + NADPH + H(+)</text>
        <dbReference type="Rhea" id="RHEA:12344"/>
        <dbReference type="Rhea" id="RHEA-COMP:9663"/>
        <dbReference type="Rhea" id="RHEA-COMP:9680"/>
        <dbReference type="ChEBI" id="CHEBI:15378"/>
        <dbReference type="ChEBI" id="CHEBI:57501"/>
        <dbReference type="ChEBI" id="CHEBI:57783"/>
        <dbReference type="ChEBI" id="CHEBI:58349"/>
        <dbReference type="ChEBI" id="CHEBI:78442"/>
        <dbReference type="ChEBI" id="CHEBI:78520"/>
        <dbReference type="EC" id="1.2.1.70"/>
    </reaction>
</comment>
<name>A0A832ZVV5_CALS0</name>
<dbReference type="HAMAP" id="MF_00087">
    <property type="entry name" value="Glu_tRNA_reductase"/>
    <property type="match status" value="1"/>
</dbReference>
<evidence type="ECO:0000313" key="18">
    <source>
        <dbReference type="Proteomes" id="UP000608579"/>
    </source>
</evidence>